<reference evidence="1" key="1">
    <citation type="submission" date="2016-04" db="EMBL/GenBank/DDBJ databases">
        <authorList>
            <person name="Evans L.H."/>
            <person name="Alamgir A."/>
            <person name="Owens N."/>
            <person name="Weber N.D."/>
            <person name="Virtaneva K."/>
            <person name="Barbian K."/>
            <person name="Babar A."/>
            <person name="Rosenke K."/>
        </authorList>
    </citation>
    <scope>NUCLEOTIDE SEQUENCE</scope>
    <source>
        <strain evidence="1">86</strain>
    </source>
</reference>
<name>A0A212JN91_9FIRM</name>
<dbReference type="AlphaFoldDB" id="A0A212JN91"/>
<accession>A0A212JN91</accession>
<proteinExistence type="predicted"/>
<dbReference type="EMBL" id="FLUN01000001">
    <property type="protein sequence ID" value="SBW00880.1"/>
    <property type="molecule type" value="Genomic_DNA"/>
</dbReference>
<protein>
    <submittedName>
        <fullName evidence="1">Uncharacterized protein</fullName>
    </submittedName>
</protein>
<evidence type="ECO:0000313" key="1">
    <source>
        <dbReference type="EMBL" id="SBW00880.1"/>
    </source>
</evidence>
<gene>
    <name evidence="1" type="ORF">KL86CLO1_11402</name>
</gene>
<organism evidence="1">
    <name type="scientific">uncultured Eubacteriales bacterium</name>
    <dbReference type="NCBI Taxonomy" id="172733"/>
    <lineage>
        <taxon>Bacteria</taxon>
        <taxon>Bacillati</taxon>
        <taxon>Bacillota</taxon>
        <taxon>Clostridia</taxon>
        <taxon>Eubacteriales</taxon>
        <taxon>environmental samples</taxon>
    </lineage>
</organism>
<sequence length="25" mass="3032">MFTKCHFFTVSRAENKLIKKLYGLR</sequence>